<name>A9NQR3_PICSI</name>
<accession>A9NQR3</accession>
<dbReference type="PANTHER" id="PTHR36708">
    <property type="entry name" value="SUCCINATE DEHYDROGENASE SUBUNIT 6, MITOCHONDRIAL"/>
    <property type="match status" value="1"/>
</dbReference>
<dbReference type="PANTHER" id="PTHR36708:SF1">
    <property type="entry name" value="SUCCINATE DEHYDROGENASE SUBUNIT 6, MITOCHONDRIAL"/>
    <property type="match status" value="1"/>
</dbReference>
<protein>
    <submittedName>
        <fullName evidence="1">Uncharacterized protein</fullName>
    </submittedName>
</protein>
<dbReference type="EMBL" id="EF083638">
    <property type="protein sequence ID" value="ABK22974.1"/>
    <property type="molecule type" value="mRNA"/>
</dbReference>
<reference evidence="2" key="1">
    <citation type="submission" date="2007-06" db="EMBL/GenBank/DDBJ databases">
        <title>Full length cDNA sequences from Sitka Spruce (Picea sitchensis).</title>
        <authorList>
            <person name="Ralph S.G."/>
            <person name="Chun H.E."/>
            <person name="Liao N."/>
            <person name="Ali J."/>
            <person name="Reid K."/>
            <person name="Kolosova N."/>
            <person name="Cooper N."/>
            <person name="Cullis C."/>
            <person name="Jancsik S."/>
            <person name="Moore R."/>
            <person name="Mayo M."/>
            <person name="Wagner S."/>
            <person name="Holt R.A."/>
            <person name="Jones S.J.M."/>
            <person name="Marra M.A."/>
            <person name="Ritland C.E."/>
            <person name="Ritland K."/>
            <person name="Bohlmann J."/>
        </authorList>
    </citation>
    <scope>NUCLEOTIDE SEQUENCE</scope>
    <source>
        <tissue evidence="2">Bark</tissue>
    </source>
</reference>
<reference evidence="1" key="2">
    <citation type="journal article" date="2008" name="BMC Genomics">
        <title>A conifer genomics resource of 200,000 spruce (Picea spp.) ESTs and 6,464 high-quality, sequence-finished full-length cDNAs for Sitka spruce (Picea sitchensis).</title>
        <authorList>
            <person name="Ralph S.G."/>
            <person name="Chun H.J."/>
            <person name="Kolosova N."/>
            <person name="Cooper D."/>
            <person name="Oddy C."/>
            <person name="Ritland C.E."/>
            <person name="Kirkpatrick R."/>
            <person name="Moore R."/>
            <person name="Barber S."/>
            <person name="Holt R.A."/>
            <person name="Jones S.J."/>
            <person name="Marra M.A."/>
            <person name="Douglas C.J."/>
            <person name="Ritland K."/>
            <person name="Bohlmann J."/>
        </authorList>
    </citation>
    <scope>NUCLEOTIDE SEQUENCE</scope>
    <source>
        <tissue evidence="1">Bark</tissue>
    </source>
</reference>
<sequence>MGEEVNNSSEEDSSFWGVRKQYWKERFSYMNKYKQIFGRDKPLPRWTDADVEEFMQSDPVYGPQLKLTRQAAKIAATGSVIGAVSTAGVSWKYSRHGIGAILSFGAGAAFGWVFGKEIANHTLRLYKFDSMDAQLKFFEWWEKKSEGRS</sequence>
<organism evidence="1">
    <name type="scientific">Picea sitchensis</name>
    <name type="common">Sitka spruce</name>
    <name type="synonym">Pinus sitchensis</name>
    <dbReference type="NCBI Taxonomy" id="3332"/>
    <lineage>
        <taxon>Eukaryota</taxon>
        <taxon>Viridiplantae</taxon>
        <taxon>Streptophyta</taxon>
        <taxon>Embryophyta</taxon>
        <taxon>Tracheophyta</taxon>
        <taxon>Spermatophyta</taxon>
        <taxon>Pinopsida</taxon>
        <taxon>Pinidae</taxon>
        <taxon>Conifers I</taxon>
        <taxon>Pinales</taxon>
        <taxon>Pinaceae</taxon>
        <taxon>Picea</taxon>
    </lineage>
</organism>
<dbReference type="InterPro" id="IPR034574">
    <property type="entry name" value="SDH6"/>
</dbReference>
<dbReference type="EMBL" id="EF678191">
    <property type="protein sequence ID" value="ABR17967.1"/>
    <property type="molecule type" value="mRNA"/>
</dbReference>
<dbReference type="OMA" id="YWKERFS"/>
<dbReference type="AlphaFoldDB" id="A9NQR3"/>
<evidence type="ECO:0000313" key="2">
    <source>
        <dbReference type="EMBL" id="ABR17967.1"/>
    </source>
</evidence>
<evidence type="ECO:0000313" key="1">
    <source>
        <dbReference type="EMBL" id="ABK22974.1"/>
    </source>
</evidence>
<proteinExistence type="evidence at transcript level"/>
<dbReference type="GO" id="GO:0045273">
    <property type="term" value="C:respiratory chain complex II (succinate dehydrogenase)"/>
    <property type="evidence" value="ECO:0007669"/>
    <property type="project" value="InterPro"/>
</dbReference>